<evidence type="ECO:0000313" key="3">
    <source>
        <dbReference type="EMBL" id="HBP31757.1"/>
    </source>
</evidence>
<organism evidence="3 4">
    <name type="scientific">Advenella kashmirensis</name>
    <dbReference type="NCBI Taxonomy" id="310575"/>
    <lineage>
        <taxon>Bacteria</taxon>
        <taxon>Pseudomonadati</taxon>
        <taxon>Pseudomonadota</taxon>
        <taxon>Betaproteobacteria</taxon>
        <taxon>Burkholderiales</taxon>
        <taxon>Alcaligenaceae</taxon>
    </lineage>
</organism>
<dbReference type="GO" id="GO:0016829">
    <property type="term" value="F:lyase activity"/>
    <property type="evidence" value="ECO:0007669"/>
    <property type="project" value="UniProtKB-KW"/>
</dbReference>
<dbReference type="Pfam" id="PF00378">
    <property type="entry name" value="ECH_1"/>
    <property type="match status" value="1"/>
</dbReference>
<comment type="caution">
    <text evidence="3">The sequence shown here is derived from an EMBL/GenBank/DDBJ whole genome shotgun (WGS) entry which is preliminary data.</text>
</comment>
<evidence type="ECO:0000313" key="4">
    <source>
        <dbReference type="Proteomes" id="UP000264036"/>
    </source>
</evidence>
<evidence type="ECO:0000256" key="2">
    <source>
        <dbReference type="ARBA" id="ARBA00023239"/>
    </source>
</evidence>
<dbReference type="GO" id="GO:0016853">
    <property type="term" value="F:isomerase activity"/>
    <property type="evidence" value="ECO:0007669"/>
    <property type="project" value="UniProtKB-KW"/>
</dbReference>
<dbReference type="InterPro" id="IPR029045">
    <property type="entry name" value="ClpP/crotonase-like_dom_sf"/>
</dbReference>
<dbReference type="CDD" id="cd06558">
    <property type="entry name" value="crotonase-like"/>
    <property type="match status" value="1"/>
</dbReference>
<sequence>MSSFRFEQHGAVGKLILLGDAASEPGADYPSSLRAGVRQAYASDIRVLYLTSASGNFAVSDNLGEIGNKGSKFLEAFAADTMASYRAIEELPIPTVASVAGMAMGGGFELLLAFDFLVAAESAMLVLPEVSVGGVPMAGGVQRLADRVGKARAMRLVLLSEPIFGKVAVDLGVATHSAADAELEKVADDLVQRLANGPTLAYGKARSLVRAWSSGGVSAADIITAQLTTGILDTKDGAEGMAAATAALERHEPIPQIQFSGR</sequence>
<name>A0A356LL87_9BURK</name>
<dbReference type="Gene3D" id="3.90.226.10">
    <property type="entry name" value="2-enoyl-CoA Hydratase, Chain A, domain 1"/>
    <property type="match status" value="1"/>
</dbReference>
<dbReference type="AlphaFoldDB" id="A0A356LL87"/>
<keyword evidence="2" id="KW-0456">Lyase</keyword>
<keyword evidence="1" id="KW-0443">Lipid metabolism</keyword>
<dbReference type="SUPFAM" id="SSF52096">
    <property type="entry name" value="ClpP/crotonase"/>
    <property type="match status" value="1"/>
</dbReference>
<reference evidence="3 4" key="1">
    <citation type="journal article" date="2018" name="Nat. Biotechnol.">
        <title>A standardized bacterial taxonomy based on genome phylogeny substantially revises the tree of life.</title>
        <authorList>
            <person name="Parks D.H."/>
            <person name="Chuvochina M."/>
            <person name="Waite D.W."/>
            <person name="Rinke C."/>
            <person name="Skarshewski A."/>
            <person name="Chaumeil P.A."/>
            <person name="Hugenholtz P."/>
        </authorList>
    </citation>
    <scope>NUCLEOTIDE SEQUENCE [LARGE SCALE GENOMIC DNA]</scope>
    <source>
        <strain evidence="3">UBA10707</strain>
    </source>
</reference>
<proteinExistence type="predicted"/>
<keyword evidence="3" id="KW-0413">Isomerase</keyword>
<protein>
    <submittedName>
        <fullName evidence="3">Enoyl-CoA hydratase/isomerase family protein</fullName>
    </submittedName>
</protein>
<evidence type="ECO:0000256" key="1">
    <source>
        <dbReference type="ARBA" id="ARBA00023098"/>
    </source>
</evidence>
<dbReference type="Proteomes" id="UP000264036">
    <property type="component" value="Unassembled WGS sequence"/>
</dbReference>
<dbReference type="EMBL" id="DOEK01000044">
    <property type="protein sequence ID" value="HBP31757.1"/>
    <property type="molecule type" value="Genomic_DNA"/>
</dbReference>
<dbReference type="GO" id="GO:0006635">
    <property type="term" value="P:fatty acid beta-oxidation"/>
    <property type="evidence" value="ECO:0007669"/>
    <property type="project" value="TreeGrafter"/>
</dbReference>
<dbReference type="InterPro" id="IPR001753">
    <property type="entry name" value="Enoyl-CoA_hydra/iso"/>
</dbReference>
<dbReference type="PANTHER" id="PTHR11941">
    <property type="entry name" value="ENOYL-COA HYDRATASE-RELATED"/>
    <property type="match status" value="1"/>
</dbReference>
<gene>
    <name evidence="3" type="ORF">DD666_20395</name>
</gene>
<dbReference type="PANTHER" id="PTHR11941:SF169">
    <property type="entry name" value="(7AS)-7A-METHYL-1,5-DIOXO-2,3,5,6,7,7A-HEXAHYDRO-1H-INDENE-CARBOXYL-COA HYDROLASE"/>
    <property type="match status" value="1"/>
</dbReference>
<accession>A0A356LL87</accession>